<dbReference type="AlphaFoldDB" id="A0A8J7WR72"/>
<dbReference type="Proteomes" id="UP000677913">
    <property type="component" value="Unassembled WGS sequence"/>
</dbReference>
<name>A0A8J7WR72_9ACTN</name>
<keyword evidence="2" id="KW-1185">Reference proteome</keyword>
<proteinExistence type="predicted"/>
<evidence type="ECO:0000313" key="2">
    <source>
        <dbReference type="Proteomes" id="UP000677913"/>
    </source>
</evidence>
<evidence type="ECO:0000313" key="1">
    <source>
        <dbReference type="EMBL" id="MBS2964947.1"/>
    </source>
</evidence>
<dbReference type="EMBL" id="JAGSXH010000065">
    <property type="protein sequence ID" value="MBS2964947.1"/>
    <property type="molecule type" value="Genomic_DNA"/>
</dbReference>
<accession>A0A8J7WR72</accession>
<organism evidence="1 2">
    <name type="scientific">Actinocrinis puniceicyclus</name>
    <dbReference type="NCBI Taxonomy" id="977794"/>
    <lineage>
        <taxon>Bacteria</taxon>
        <taxon>Bacillati</taxon>
        <taxon>Actinomycetota</taxon>
        <taxon>Actinomycetes</taxon>
        <taxon>Catenulisporales</taxon>
        <taxon>Actinospicaceae</taxon>
        <taxon>Actinocrinis</taxon>
    </lineage>
</organism>
<dbReference type="RefSeq" id="WP_211469308.1">
    <property type="nucleotide sequence ID" value="NZ_JAGSXH010000065.1"/>
</dbReference>
<reference evidence="1" key="1">
    <citation type="submission" date="2021-04" db="EMBL/GenBank/DDBJ databases">
        <title>Genome based classification of Actinospica acidithermotolerans sp. nov., an actinobacterium isolated from an Indonesian hot spring.</title>
        <authorList>
            <person name="Kusuma A.B."/>
            <person name="Putra K.E."/>
            <person name="Nafisah S."/>
            <person name="Loh J."/>
            <person name="Nouioui I."/>
            <person name="Goodfellow M."/>
        </authorList>
    </citation>
    <scope>NUCLEOTIDE SEQUENCE</scope>
    <source>
        <strain evidence="1">DSM 45618</strain>
    </source>
</reference>
<comment type="caution">
    <text evidence="1">The sequence shown here is derived from an EMBL/GenBank/DDBJ whole genome shotgun (WGS) entry which is preliminary data.</text>
</comment>
<gene>
    <name evidence="1" type="ORF">KGA66_17960</name>
</gene>
<sequence length="269" mass="29203">MSAEFKQLATQARCGAFRETLPALLDLAHAPGTALGEAWQAGAAAITILFWVDRFTDAADLAETLITAGGPICAQDTPFDAALLAADAHARIAAAPRVIRLARCVPGDSVLGKRLTWLAGQLPARPIEQLLPNHAPWGEPAQPLDGVIGAGLLDEDYAALPVGKRRALWNALRTTNQAEPARALYEKTGDLPPQWAVCTWLAGCYAMLDEGDHGRQILIAARERWRPYMHWEALPGDVVLQPVLRTLVTEPLREYFLTTPIGPEAREAR</sequence>
<protein>
    <submittedName>
        <fullName evidence="1">Uncharacterized protein</fullName>
    </submittedName>
</protein>